<organism evidence="2 3">
    <name type="scientific">Halalkalibacter alkalisediminis</name>
    <dbReference type="NCBI Taxonomy" id="935616"/>
    <lineage>
        <taxon>Bacteria</taxon>
        <taxon>Bacillati</taxon>
        <taxon>Bacillota</taxon>
        <taxon>Bacilli</taxon>
        <taxon>Bacillales</taxon>
        <taxon>Bacillaceae</taxon>
        <taxon>Halalkalibacter</taxon>
    </lineage>
</organism>
<dbReference type="EMBL" id="JBHLTR010000125">
    <property type="protein sequence ID" value="MFC0562351.1"/>
    <property type="molecule type" value="Genomic_DNA"/>
</dbReference>
<gene>
    <name evidence="2" type="ORF">ACFFH4_26295</name>
</gene>
<name>A0ABV6NNM1_9BACI</name>
<keyword evidence="1" id="KW-1133">Transmembrane helix</keyword>
<keyword evidence="1" id="KW-0812">Transmembrane</keyword>
<dbReference type="Proteomes" id="UP001589833">
    <property type="component" value="Unassembled WGS sequence"/>
</dbReference>
<evidence type="ECO:0008006" key="4">
    <source>
        <dbReference type="Google" id="ProtNLM"/>
    </source>
</evidence>
<keyword evidence="1" id="KW-0472">Membrane</keyword>
<dbReference type="RefSeq" id="WP_273848338.1">
    <property type="nucleotide sequence ID" value="NZ_JAQQWT010000067.1"/>
</dbReference>
<evidence type="ECO:0000256" key="1">
    <source>
        <dbReference type="SAM" id="Phobius"/>
    </source>
</evidence>
<proteinExistence type="predicted"/>
<accession>A0ABV6NNM1</accession>
<comment type="caution">
    <text evidence="2">The sequence shown here is derived from an EMBL/GenBank/DDBJ whole genome shotgun (WGS) entry which is preliminary data.</text>
</comment>
<reference evidence="2 3" key="1">
    <citation type="submission" date="2024-09" db="EMBL/GenBank/DDBJ databases">
        <authorList>
            <person name="Sun Q."/>
            <person name="Mori K."/>
        </authorList>
    </citation>
    <scope>NUCLEOTIDE SEQUENCE [LARGE SCALE GENOMIC DNA]</scope>
    <source>
        <strain evidence="2 3">NCAIM B.02301</strain>
    </source>
</reference>
<feature type="transmembrane region" description="Helical" evidence="1">
    <location>
        <begin position="65"/>
        <end position="81"/>
    </location>
</feature>
<sequence length="82" mass="9206">METKNEKGKIFSVIKVVIAMIAIFTVVIGLFNNSLNIRILFLLASFSFCLPLIDPYFSKRKDGDFIANSLLAIGFLLAFFLI</sequence>
<evidence type="ECO:0000313" key="2">
    <source>
        <dbReference type="EMBL" id="MFC0562351.1"/>
    </source>
</evidence>
<feature type="transmembrane region" description="Helical" evidence="1">
    <location>
        <begin position="12"/>
        <end position="31"/>
    </location>
</feature>
<feature type="transmembrane region" description="Helical" evidence="1">
    <location>
        <begin position="37"/>
        <end position="53"/>
    </location>
</feature>
<evidence type="ECO:0000313" key="3">
    <source>
        <dbReference type="Proteomes" id="UP001589833"/>
    </source>
</evidence>
<protein>
    <recommendedName>
        <fullName evidence="4">AI-2E family transporter</fullName>
    </recommendedName>
</protein>
<keyword evidence="3" id="KW-1185">Reference proteome</keyword>